<dbReference type="SMART" id="SM00304">
    <property type="entry name" value="HAMP"/>
    <property type="match status" value="1"/>
</dbReference>
<dbReference type="Pfam" id="PF02518">
    <property type="entry name" value="HATPase_c"/>
    <property type="match status" value="1"/>
</dbReference>
<dbReference type="InterPro" id="IPR003660">
    <property type="entry name" value="HAMP_dom"/>
</dbReference>
<evidence type="ECO:0000313" key="17">
    <source>
        <dbReference type="Proteomes" id="UP000067626"/>
    </source>
</evidence>
<evidence type="ECO:0000259" key="14">
    <source>
        <dbReference type="PROSITE" id="PS50109"/>
    </source>
</evidence>
<evidence type="ECO:0000256" key="11">
    <source>
        <dbReference type="ARBA" id="ARBA00023012"/>
    </source>
</evidence>
<dbReference type="PANTHER" id="PTHR45453">
    <property type="entry name" value="PHOSPHATE REGULON SENSOR PROTEIN PHOR"/>
    <property type="match status" value="1"/>
</dbReference>
<evidence type="ECO:0000256" key="1">
    <source>
        <dbReference type="ARBA" id="ARBA00000085"/>
    </source>
</evidence>
<dbReference type="GO" id="GO:0005886">
    <property type="term" value="C:plasma membrane"/>
    <property type="evidence" value="ECO:0007669"/>
    <property type="project" value="UniProtKB-SubCell"/>
</dbReference>
<dbReference type="FunFam" id="3.30.565.10:FF:000023">
    <property type="entry name" value="PAS domain-containing sensor histidine kinase"/>
    <property type="match status" value="1"/>
</dbReference>
<dbReference type="GO" id="GO:0016036">
    <property type="term" value="P:cellular response to phosphate starvation"/>
    <property type="evidence" value="ECO:0007669"/>
    <property type="project" value="TreeGrafter"/>
</dbReference>
<protein>
    <recommendedName>
        <fullName evidence="4">histidine kinase</fullName>
        <ecNumber evidence="4">2.7.13.3</ecNumber>
    </recommendedName>
</protein>
<dbReference type="InterPro" id="IPR005467">
    <property type="entry name" value="His_kinase_dom"/>
</dbReference>
<dbReference type="InterPro" id="IPR036890">
    <property type="entry name" value="HATPase_C_sf"/>
</dbReference>
<evidence type="ECO:0000256" key="4">
    <source>
        <dbReference type="ARBA" id="ARBA00012438"/>
    </source>
</evidence>
<dbReference type="InterPro" id="IPR050351">
    <property type="entry name" value="BphY/WalK/GraS-like"/>
</dbReference>
<keyword evidence="11" id="KW-0902">Two-component regulatory system</keyword>
<dbReference type="CDD" id="cd00082">
    <property type="entry name" value="HisKA"/>
    <property type="match status" value="1"/>
</dbReference>
<feature type="domain" description="HAMP" evidence="15">
    <location>
        <begin position="79"/>
        <end position="131"/>
    </location>
</feature>
<comment type="catalytic activity">
    <reaction evidence="1">
        <text>ATP + protein L-histidine = ADP + protein N-phospho-L-histidine.</text>
        <dbReference type="EC" id="2.7.13.3"/>
    </reaction>
</comment>
<dbReference type="Proteomes" id="UP000067626">
    <property type="component" value="Chromosome"/>
</dbReference>
<dbReference type="CDD" id="cd06225">
    <property type="entry name" value="HAMP"/>
    <property type="match status" value="1"/>
</dbReference>
<keyword evidence="12 13" id="KW-0472">Membrane</keyword>
<dbReference type="InterPro" id="IPR000014">
    <property type="entry name" value="PAS"/>
</dbReference>
<evidence type="ECO:0000256" key="13">
    <source>
        <dbReference type="SAM" id="Phobius"/>
    </source>
</evidence>
<evidence type="ECO:0000313" key="16">
    <source>
        <dbReference type="EMBL" id="AKT41437.1"/>
    </source>
</evidence>
<dbReference type="InterPro" id="IPR003594">
    <property type="entry name" value="HATPase_dom"/>
</dbReference>
<keyword evidence="17" id="KW-1185">Reference proteome</keyword>
<dbReference type="Gene3D" id="3.30.565.10">
    <property type="entry name" value="Histidine kinase-like ATPase, C-terminal domain"/>
    <property type="match status" value="1"/>
</dbReference>
<dbReference type="Gene3D" id="3.30.450.20">
    <property type="entry name" value="PAS domain"/>
    <property type="match status" value="1"/>
</dbReference>
<dbReference type="GO" id="GO:0045121">
    <property type="term" value="C:membrane raft"/>
    <property type="evidence" value="ECO:0007669"/>
    <property type="project" value="UniProtKB-SubCell"/>
</dbReference>
<feature type="domain" description="Histidine kinase" evidence="14">
    <location>
        <begin position="270"/>
        <end position="488"/>
    </location>
</feature>
<dbReference type="OrthoDB" id="9813151at2"/>
<evidence type="ECO:0000256" key="9">
    <source>
        <dbReference type="ARBA" id="ARBA00022777"/>
    </source>
</evidence>
<organism evidence="16 17">
    <name type="scientific">Chondromyces crocatus</name>
    <dbReference type="NCBI Taxonomy" id="52"/>
    <lineage>
        <taxon>Bacteria</taxon>
        <taxon>Pseudomonadati</taxon>
        <taxon>Myxococcota</taxon>
        <taxon>Polyangia</taxon>
        <taxon>Polyangiales</taxon>
        <taxon>Polyangiaceae</taxon>
        <taxon>Chondromyces</taxon>
    </lineage>
</organism>
<dbReference type="Gene3D" id="1.10.287.130">
    <property type="match status" value="1"/>
</dbReference>
<gene>
    <name evidence="16" type="ORF">CMC5_056370</name>
</gene>
<dbReference type="GO" id="GO:0000155">
    <property type="term" value="F:phosphorelay sensor kinase activity"/>
    <property type="evidence" value="ECO:0007669"/>
    <property type="project" value="InterPro"/>
</dbReference>
<feature type="transmembrane region" description="Helical" evidence="13">
    <location>
        <begin position="55"/>
        <end position="81"/>
    </location>
</feature>
<dbReference type="AlphaFoldDB" id="A0A0K1EL79"/>
<dbReference type="SUPFAM" id="SSF55874">
    <property type="entry name" value="ATPase domain of HSP90 chaperone/DNA topoisomerase II/histidine kinase"/>
    <property type="match status" value="1"/>
</dbReference>
<dbReference type="InterPro" id="IPR003661">
    <property type="entry name" value="HisK_dim/P_dom"/>
</dbReference>
<evidence type="ECO:0000256" key="7">
    <source>
        <dbReference type="ARBA" id="ARBA00022679"/>
    </source>
</evidence>
<keyword evidence="10" id="KW-0067">ATP-binding</keyword>
<dbReference type="CDD" id="cd16922">
    <property type="entry name" value="HATPase_EvgS-ArcB-TorS-like"/>
    <property type="match status" value="1"/>
</dbReference>
<dbReference type="FunFam" id="1.10.287.130:FF:000001">
    <property type="entry name" value="Two-component sensor histidine kinase"/>
    <property type="match status" value="1"/>
</dbReference>
<reference evidence="16 17" key="1">
    <citation type="submission" date="2015-07" db="EMBL/GenBank/DDBJ databases">
        <title>Genome analysis of myxobacterium Chondromyces crocatus Cm c5 reveals a high potential for natural compound synthesis and the genetic basis for the loss of fruiting body formation.</title>
        <authorList>
            <person name="Zaburannyi N."/>
            <person name="Bunk B."/>
            <person name="Maier J."/>
            <person name="Overmann J."/>
            <person name="Mueller R."/>
        </authorList>
    </citation>
    <scope>NUCLEOTIDE SEQUENCE [LARGE SCALE GENOMIC DNA]</scope>
    <source>
        <strain evidence="16 17">Cm c5</strain>
    </source>
</reference>
<dbReference type="PATRIC" id="fig|52.7.peg.6211"/>
<dbReference type="Pfam" id="PF08448">
    <property type="entry name" value="PAS_4"/>
    <property type="match status" value="1"/>
</dbReference>
<evidence type="ECO:0000256" key="2">
    <source>
        <dbReference type="ARBA" id="ARBA00004236"/>
    </source>
</evidence>
<evidence type="ECO:0000256" key="8">
    <source>
        <dbReference type="ARBA" id="ARBA00022741"/>
    </source>
</evidence>
<dbReference type="Pfam" id="PF00672">
    <property type="entry name" value="HAMP"/>
    <property type="match status" value="1"/>
</dbReference>
<keyword evidence="13" id="KW-1133">Transmembrane helix</keyword>
<dbReference type="InterPro" id="IPR036097">
    <property type="entry name" value="HisK_dim/P_sf"/>
</dbReference>
<dbReference type="Gene3D" id="6.10.340.10">
    <property type="match status" value="1"/>
</dbReference>
<dbReference type="STRING" id="52.CMC5_056370"/>
<dbReference type="Pfam" id="PF00512">
    <property type="entry name" value="HisKA"/>
    <property type="match status" value="1"/>
</dbReference>
<dbReference type="PROSITE" id="PS50885">
    <property type="entry name" value="HAMP"/>
    <property type="match status" value="1"/>
</dbReference>
<keyword evidence="9 16" id="KW-0418">Kinase</keyword>
<dbReference type="SUPFAM" id="SSF55785">
    <property type="entry name" value="PYP-like sensor domain (PAS domain)"/>
    <property type="match status" value="1"/>
</dbReference>
<dbReference type="SUPFAM" id="SSF158472">
    <property type="entry name" value="HAMP domain-like"/>
    <property type="match status" value="1"/>
</dbReference>
<dbReference type="GO" id="GO:0005524">
    <property type="term" value="F:ATP binding"/>
    <property type="evidence" value="ECO:0007669"/>
    <property type="project" value="UniProtKB-KW"/>
</dbReference>
<dbReference type="EC" id="2.7.13.3" evidence="4"/>
<evidence type="ECO:0000259" key="15">
    <source>
        <dbReference type="PROSITE" id="PS50885"/>
    </source>
</evidence>
<evidence type="ECO:0000256" key="12">
    <source>
        <dbReference type="ARBA" id="ARBA00023136"/>
    </source>
</evidence>
<dbReference type="EMBL" id="CP012159">
    <property type="protein sequence ID" value="AKT41437.1"/>
    <property type="molecule type" value="Genomic_DNA"/>
</dbReference>
<dbReference type="InterPro" id="IPR013656">
    <property type="entry name" value="PAS_4"/>
</dbReference>
<dbReference type="SMART" id="SM00388">
    <property type="entry name" value="HisKA"/>
    <property type="match status" value="1"/>
</dbReference>
<accession>A0A0K1EL79</accession>
<evidence type="ECO:0000256" key="10">
    <source>
        <dbReference type="ARBA" id="ARBA00022840"/>
    </source>
</evidence>
<name>A0A0K1EL79_CHOCO</name>
<dbReference type="RefSeq" id="WP_050433229.1">
    <property type="nucleotide sequence ID" value="NZ_CP012159.1"/>
</dbReference>
<comment type="subcellular location">
    <subcellularLocation>
        <location evidence="2">Cell membrane</location>
    </subcellularLocation>
    <subcellularLocation>
        <location evidence="3">Membrane raft</location>
        <topology evidence="3">Multi-pass membrane protein</topology>
    </subcellularLocation>
</comment>
<dbReference type="SMART" id="SM00387">
    <property type="entry name" value="HATPase_c"/>
    <property type="match status" value="1"/>
</dbReference>
<keyword evidence="13" id="KW-0812">Transmembrane</keyword>
<dbReference type="CDD" id="cd00130">
    <property type="entry name" value="PAS"/>
    <property type="match status" value="1"/>
</dbReference>
<dbReference type="GO" id="GO:0004721">
    <property type="term" value="F:phosphoprotein phosphatase activity"/>
    <property type="evidence" value="ECO:0007669"/>
    <property type="project" value="TreeGrafter"/>
</dbReference>
<evidence type="ECO:0000256" key="6">
    <source>
        <dbReference type="ARBA" id="ARBA00022553"/>
    </source>
</evidence>
<keyword evidence="5" id="KW-1003">Cell membrane</keyword>
<keyword evidence="7 16" id="KW-0808">Transferase</keyword>
<dbReference type="PROSITE" id="PS50109">
    <property type="entry name" value="HIS_KIN"/>
    <property type="match status" value="1"/>
</dbReference>
<dbReference type="PANTHER" id="PTHR45453:SF1">
    <property type="entry name" value="PHOSPHATE REGULON SENSOR PROTEIN PHOR"/>
    <property type="match status" value="1"/>
</dbReference>
<dbReference type="InterPro" id="IPR004358">
    <property type="entry name" value="Sig_transdc_His_kin-like_C"/>
</dbReference>
<dbReference type="KEGG" id="ccro:CMC5_056370"/>
<dbReference type="PRINTS" id="PR00344">
    <property type="entry name" value="BCTRLSENSOR"/>
</dbReference>
<sequence>MRRRLGLGGRLVLATAVVLLGAGVVLEQLSSHELEALLARHAAPPAAIDAALARYRQLVLIGVAAAILVASAVGAAAALLVTRPVTRLTRVALAMARGDLTARAPTRGAGEVAQLGRALNQLTSALSRSIGELRGERDVLAGILDGMREGVLVLDGDALIVLANRAVRGMLSVGEDAVGKSVLEAIRSARLAEAVDRARGQDEPVDIEVELGHLFGLGRGAAFTLPAARRILVRVSRLQSDTGRPGVIAVFHDVTDLRRLETIRTDFVANVSHELRTPVTAISTAVETLQMGALSDPGEAPEFVAMIDRNARRLRQLVDDLLDLAKIESKTLKLDLQTLDVSGVIEHATHLCAEPARRRRVEVTVEKPSDLPLGRFDQRALEQVLTNLLDNAIKYAGEGAHVTVSSRTEGDLLAITVADDGPGIPAQHLGRIFERFYRVDAGRSRDLGGTGLGLAIVKHLVELMSGAVDVESALGRGTRFTVRIPRGA</sequence>
<keyword evidence="8" id="KW-0547">Nucleotide-binding</keyword>
<dbReference type="SUPFAM" id="SSF47384">
    <property type="entry name" value="Homodimeric domain of signal transducing histidine kinase"/>
    <property type="match status" value="1"/>
</dbReference>
<evidence type="ECO:0000256" key="5">
    <source>
        <dbReference type="ARBA" id="ARBA00022475"/>
    </source>
</evidence>
<evidence type="ECO:0000256" key="3">
    <source>
        <dbReference type="ARBA" id="ARBA00004314"/>
    </source>
</evidence>
<keyword evidence="6" id="KW-0597">Phosphoprotein</keyword>
<dbReference type="InterPro" id="IPR035965">
    <property type="entry name" value="PAS-like_dom_sf"/>
</dbReference>
<proteinExistence type="predicted"/>